<gene>
    <name evidence="1" type="ORF">UFOVP754_3</name>
</gene>
<dbReference type="EMBL" id="LR798349">
    <property type="protein sequence ID" value="CAB5225791.1"/>
    <property type="molecule type" value="Genomic_DNA"/>
</dbReference>
<accession>A0A6J7XD57</accession>
<protein>
    <submittedName>
        <fullName evidence="1">Uncharacterized protein</fullName>
    </submittedName>
</protein>
<organism evidence="1">
    <name type="scientific">uncultured Caudovirales phage</name>
    <dbReference type="NCBI Taxonomy" id="2100421"/>
    <lineage>
        <taxon>Viruses</taxon>
        <taxon>Duplodnaviria</taxon>
        <taxon>Heunggongvirae</taxon>
        <taxon>Uroviricota</taxon>
        <taxon>Caudoviricetes</taxon>
        <taxon>Peduoviridae</taxon>
        <taxon>Maltschvirus</taxon>
        <taxon>Maltschvirus maltsch</taxon>
    </lineage>
</organism>
<evidence type="ECO:0000313" key="1">
    <source>
        <dbReference type="EMBL" id="CAB5225791.1"/>
    </source>
</evidence>
<proteinExistence type="predicted"/>
<sequence length="160" mass="17896">MQQSAIISLFRQYANDVNDLGTFIDLNGKDQRARLTELSSLTQNAPLPVIALMQARSNFDPTKRTNNRHQFIFLILDQSTPGAASDITQSALIDDATDEIIARMEQLAHDLTGQIFSVQAIKQHKWQLDGTLELTAEKNILSGYLTGVSMRFTLIDTNRC</sequence>
<name>A0A6J7XD57_9CAUD</name>
<reference evidence="1" key="1">
    <citation type="submission" date="2020-05" db="EMBL/GenBank/DDBJ databases">
        <authorList>
            <person name="Chiriac C."/>
            <person name="Salcher M."/>
            <person name="Ghai R."/>
            <person name="Kavagutti S V."/>
        </authorList>
    </citation>
    <scope>NUCLEOTIDE SEQUENCE</scope>
</reference>